<dbReference type="AlphaFoldDB" id="A0A6L2Q5K7"/>
<dbReference type="OrthoDB" id="10018421at2759"/>
<dbReference type="InParanoid" id="A0A6L2Q5K7"/>
<dbReference type="PANTHER" id="PTHR21301:SF11">
    <property type="entry name" value="GIY-YIG DOMAIN-CONTAINING PROTEIN"/>
    <property type="match status" value="1"/>
</dbReference>
<name>A0A6L2Q5K7_COPFO</name>
<dbReference type="PANTHER" id="PTHR21301">
    <property type="entry name" value="REVERSE TRANSCRIPTASE"/>
    <property type="match status" value="1"/>
</dbReference>
<organism evidence="1 2">
    <name type="scientific">Coptotermes formosanus</name>
    <name type="common">Formosan subterranean termite</name>
    <dbReference type="NCBI Taxonomy" id="36987"/>
    <lineage>
        <taxon>Eukaryota</taxon>
        <taxon>Metazoa</taxon>
        <taxon>Ecdysozoa</taxon>
        <taxon>Arthropoda</taxon>
        <taxon>Hexapoda</taxon>
        <taxon>Insecta</taxon>
        <taxon>Pterygota</taxon>
        <taxon>Neoptera</taxon>
        <taxon>Polyneoptera</taxon>
        <taxon>Dictyoptera</taxon>
        <taxon>Blattodea</taxon>
        <taxon>Blattoidea</taxon>
        <taxon>Termitoidae</taxon>
        <taxon>Rhinotermitidae</taxon>
        <taxon>Coptotermes</taxon>
    </lineage>
</organism>
<accession>A0A6L2Q5K7</accession>
<dbReference type="EMBL" id="BLKM01001619">
    <property type="protein sequence ID" value="GFG40183.1"/>
    <property type="molecule type" value="Genomic_DNA"/>
</dbReference>
<protein>
    <recommendedName>
        <fullName evidence="3">Reverse transcriptase domain-containing protein</fullName>
    </recommendedName>
</protein>
<evidence type="ECO:0000313" key="1">
    <source>
        <dbReference type="EMBL" id="GFG40183.1"/>
    </source>
</evidence>
<evidence type="ECO:0000313" key="2">
    <source>
        <dbReference type="Proteomes" id="UP000502823"/>
    </source>
</evidence>
<comment type="caution">
    <text evidence="1">The sequence shown here is derived from an EMBL/GenBank/DDBJ whole genome shotgun (WGS) entry which is preliminary data.</text>
</comment>
<gene>
    <name evidence="1" type="ORF">Cfor_09771</name>
</gene>
<evidence type="ECO:0008006" key="3">
    <source>
        <dbReference type="Google" id="ProtNLM"/>
    </source>
</evidence>
<reference evidence="2" key="1">
    <citation type="submission" date="2020-01" db="EMBL/GenBank/DDBJ databases">
        <title>Draft genome sequence of the Termite Coptotermes fromosanus.</title>
        <authorList>
            <person name="Itakura S."/>
            <person name="Yosikawa Y."/>
            <person name="Umezawa K."/>
        </authorList>
    </citation>
    <scope>NUCLEOTIDE SEQUENCE [LARGE SCALE GENOMIC DNA]</scope>
</reference>
<dbReference type="Proteomes" id="UP000502823">
    <property type="component" value="Unassembled WGS sequence"/>
</dbReference>
<proteinExistence type="predicted"/>
<keyword evidence="2" id="KW-1185">Reference proteome</keyword>
<sequence>MSLSQMIGLGTTSTNEKNNWYRYMDDKFVICPHGKEKLKGFLECLNIIHLDIRLTTETNDLLRLLDILATHKPGGKQGHTIHTKLTHVDLSLHVKSHHHPS</sequence>